<dbReference type="GO" id="GO:0015074">
    <property type="term" value="P:DNA integration"/>
    <property type="evidence" value="ECO:0007669"/>
    <property type="project" value="InterPro"/>
</dbReference>
<evidence type="ECO:0000256" key="3">
    <source>
        <dbReference type="ARBA" id="ARBA00022679"/>
    </source>
</evidence>
<name>A0A8S5URQ3_9CAUD</name>
<dbReference type="GO" id="GO:0016740">
    <property type="term" value="F:transferase activity"/>
    <property type="evidence" value="ECO:0007669"/>
    <property type="project" value="UniProtKB-KW"/>
</dbReference>
<accession>A0A8S5URQ3</accession>
<keyword evidence="4" id="KW-0378">Hydrolase</keyword>
<evidence type="ECO:0000313" key="11">
    <source>
        <dbReference type="EMBL" id="DAF97090.1"/>
    </source>
</evidence>
<dbReference type="InterPro" id="IPR002104">
    <property type="entry name" value="Integrase_catalytic"/>
</dbReference>
<evidence type="ECO:0000256" key="2">
    <source>
        <dbReference type="ARBA" id="ARBA00016082"/>
    </source>
</evidence>
<keyword evidence="7" id="KW-1179">Viral genome integration</keyword>
<keyword evidence="7" id="KW-0229">DNA integration</keyword>
<dbReference type="PANTHER" id="PTHR30349:SF41">
    <property type="entry name" value="INTEGRASE_RECOMBINASE PROTEIN MJ0367-RELATED"/>
    <property type="match status" value="1"/>
</dbReference>
<keyword evidence="7" id="KW-1160">Virus entry into host cell</keyword>
<dbReference type="InterPro" id="IPR050090">
    <property type="entry name" value="Tyrosine_recombinase_XerCD"/>
</dbReference>
<dbReference type="GO" id="GO:0003677">
    <property type="term" value="F:DNA binding"/>
    <property type="evidence" value="ECO:0007669"/>
    <property type="project" value="UniProtKB-UniRule"/>
</dbReference>
<dbReference type="GO" id="GO:0044826">
    <property type="term" value="P:viral genome integration into host DNA"/>
    <property type="evidence" value="ECO:0007669"/>
    <property type="project" value="UniProtKB-KW"/>
</dbReference>
<evidence type="ECO:0000256" key="7">
    <source>
        <dbReference type="ARBA" id="ARBA00023195"/>
    </source>
</evidence>
<dbReference type="PROSITE" id="PS51900">
    <property type="entry name" value="CB"/>
    <property type="match status" value="1"/>
</dbReference>
<protein>
    <recommendedName>
        <fullName evidence="2">Integrase</fullName>
    </recommendedName>
</protein>
<organism evidence="11">
    <name type="scientific">Siphoviridae sp. cthae16</name>
    <dbReference type="NCBI Taxonomy" id="2825617"/>
    <lineage>
        <taxon>Viruses</taxon>
        <taxon>Duplodnaviria</taxon>
        <taxon>Heunggongvirae</taxon>
        <taxon>Uroviricota</taxon>
        <taxon>Caudoviricetes</taxon>
    </lineage>
</organism>
<dbReference type="InterPro" id="IPR028259">
    <property type="entry name" value="AP2-like_int_N"/>
</dbReference>
<dbReference type="InterPro" id="IPR044068">
    <property type="entry name" value="CB"/>
</dbReference>
<reference evidence="11" key="1">
    <citation type="journal article" date="2021" name="Proc. Natl. Acad. Sci. U.S.A.">
        <title>A Catalog of Tens of Thousands of Viruses from Human Metagenomes Reveals Hidden Associations with Chronic Diseases.</title>
        <authorList>
            <person name="Tisza M.J."/>
            <person name="Buck C.B."/>
        </authorList>
    </citation>
    <scope>NUCLEOTIDE SEQUENCE</scope>
    <source>
        <strain evidence="11">Cthae16</strain>
    </source>
</reference>
<evidence type="ECO:0000256" key="5">
    <source>
        <dbReference type="ARBA" id="ARBA00023125"/>
    </source>
</evidence>
<evidence type="ECO:0000259" key="9">
    <source>
        <dbReference type="PROSITE" id="PS51898"/>
    </source>
</evidence>
<dbReference type="PANTHER" id="PTHR30349">
    <property type="entry name" value="PHAGE INTEGRASE-RELATED"/>
    <property type="match status" value="1"/>
</dbReference>
<keyword evidence="6" id="KW-0233">DNA recombination</keyword>
<dbReference type="Pfam" id="PF00589">
    <property type="entry name" value="Phage_integrase"/>
    <property type="match status" value="1"/>
</dbReference>
<evidence type="ECO:0000259" key="10">
    <source>
        <dbReference type="PROSITE" id="PS51900"/>
    </source>
</evidence>
<dbReference type="EMBL" id="BK016126">
    <property type="protein sequence ID" value="DAF97090.1"/>
    <property type="molecule type" value="Genomic_DNA"/>
</dbReference>
<dbReference type="Gene3D" id="1.10.150.130">
    <property type="match status" value="1"/>
</dbReference>
<dbReference type="SUPFAM" id="SSF56349">
    <property type="entry name" value="DNA breaking-rejoining enzymes"/>
    <property type="match status" value="1"/>
</dbReference>
<dbReference type="InterPro" id="IPR011010">
    <property type="entry name" value="DNA_brk_join_enz"/>
</dbReference>
<feature type="domain" description="Core-binding (CB)" evidence="10">
    <location>
        <begin position="104"/>
        <end position="179"/>
    </location>
</feature>
<proteinExistence type="inferred from homology"/>
<dbReference type="GO" id="GO:0016787">
    <property type="term" value="F:hydrolase activity"/>
    <property type="evidence" value="ECO:0007669"/>
    <property type="project" value="UniProtKB-KW"/>
</dbReference>
<keyword evidence="3" id="KW-0808">Transferase</keyword>
<evidence type="ECO:0000256" key="4">
    <source>
        <dbReference type="ARBA" id="ARBA00022801"/>
    </source>
</evidence>
<dbReference type="GO" id="GO:0075713">
    <property type="term" value="P:establishment of integrated proviral latency"/>
    <property type="evidence" value="ECO:0007669"/>
    <property type="project" value="UniProtKB-KW"/>
</dbReference>
<sequence>MQCKSCKGQIPEGGRFCPFCGRKVAGLKKPKQRGNGQGTVYQLPNKTWIAARVQYDVDRDGKMRKRSVSKSGFKTKKEALEHLPSLSLAAVDLPGKPARRNTAVTFGQLYDLWLPTHKASKSTLDCYRAASRYFSAVWDMLIADITVDDLQGCLDDCPKGKRTMQNMRALCGLMYKYAIPRNLNPTGLNMAEYLTINADKTFDPKDALPLDALAKIERAVGVVPGADYVVCQCYLGFRPSELLALDAINYNRKEQALVGGAKTDAGRDRVVTISPKIQPIISRLTKDRVSGPIFCTPSGGRMTTKAYRALFYAVLDACGIDNPIISANGVERRRYTPHSCRHTFATLLKNINAADKDKLELMGHTSDAMLRHYQDVSFADLRKITDAI</sequence>
<keyword evidence="5 8" id="KW-0238">DNA-binding</keyword>
<dbReference type="InterPro" id="IPR010998">
    <property type="entry name" value="Integrase_recombinase_N"/>
</dbReference>
<dbReference type="Gene3D" id="1.10.443.10">
    <property type="entry name" value="Intergrase catalytic core"/>
    <property type="match status" value="1"/>
</dbReference>
<evidence type="ECO:0000256" key="6">
    <source>
        <dbReference type="ARBA" id="ARBA00023172"/>
    </source>
</evidence>
<feature type="domain" description="Tyr recombinase" evidence="9">
    <location>
        <begin position="203"/>
        <end position="386"/>
    </location>
</feature>
<dbReference type="InterPro" id="IPR013762">
    <property type="entry name" value="Integrase-like_cat_sf"/>
</dbReference>
<comment type="similarity">
    <text evidence="1">Belongs to the 'phage' integrase family.</text>
</comment>
<dbReference type="Pfam" id="PF14657">
    <property type="entry name" value="Arm-DNA-bind_4"/>
    <property type="match status" value="1"/>
</dbReference>
<evidence type="ECO:0000256" key="8">
    <source>
        <dbReference type="PROSITE-ProRule" id="PRU01248"/>
    </source>
</evidence>
<dbReference type="PROSITE" id="PS51898">
    <property type="entry name" value="TYR_RECOMBINASE"/>
    <property type="match status" value="1"/>
</dbReference>
<dbReference type="GO" id="GO:0006310">
    <property type="term" value="P:DNA recombination"/>
    <property type="evidence" value="ECO:0007669"/>
    <property type="project" value="UniProtKB-KW"/>
</dbReference>
<evidence type="ECO:0000256" key="1">
    <source>
        <dbReference type="ARBA" id="ARBA00008857"/>
    </source>
</evidence>